<keyword evidence="2" id="KW-0732">Signal</keyword>
<dbReference type="AlphaFoldDB" id="A0A370K6R6"/>
<reference evidence="3 4" key="1">
    <citation type="submission" date="2018-07" db="EMBL/GenBank/DDBJ databases">
        <title>Dyella solisilvae sp. nov., isolated from the pine and broad-leaved mixed forest soil.</title>
        <authorList>
            <person name="Gao Z."/>
            <person name="Qiu L."/>
        </authorList>
    </citation>
    <scope>NUCLEOTIDE SEQUENCE [LARGE SCALE GENOMIC DNA]</scope>
    <source>
        <strain evidence="3 4">DHG54</strain>
    </source>
</reference>
<dbReference type="EMBL" id="QQSY01000003">
    <property type="protein sequence ID" value="RDI98341.1"/>
    <property type="molecule type" value="Genomic_DNA"/>
</dbReference>
<evidence type="ECO:0000313" key="4">
    <source>
        <dbReference type="Proteomes" id="UP000254711"/>
    </source>
</evidence>
<feature type="region of interest" description="Disordered" evidence="1">
    <location>
        <begin position="157"/>
        <end position="192"/>
    </location>
</feature>
<evidence type="ECO:0000313" key="3">
    <source>
        <dbReference type="EMBL" id="RDI98341.1"/>
    </source>
</evidence>
<dbReference type="OrthoDB" id="5950533at2"/>
<feature type="compositionally biased region" description="Polar residues" evidence="1">
    <location>
        <begin position="77"/>
        <end position="91"/>
    </location>
</feature>
<protein>
    <submittedName>
        <fullName evidence="3">Uncharacterized protein</fullName>
    </submittedName>
</protein>
<proteinExistence type="predicted"/>
<keyword evidence="4" id="KW-1185">Reference proteome</keyword>
<name>A0A370K6R6_9GAMM</name>
<comment type="caution">
    <text evidence="3">The sequence shown here is derived from an EMBL/GenBank/DDBJ whole genome shotgun (WGS) entry which is preliminary data.</text>
</comment>
<organism evidence="3 4">
    <name type="scientific">Dyella solisilvae</name>
    <dbReference type="NCBI Taxonomy" id="1920168"/>
    <lineage>
        <taxon>Bacteria</taxon>
        <taxon>Pseudomonadati</taxon>
        <taxon>Pseudomonadota</taxon>
        <taxon>Gammaproteobacteria</taxon>
        <taxon>Lysobacterales</taxon>
        <taxon>Rhodanobacteraceae</taxon>
        <taxon>Dyella</taxon>
    </lineage>
</organism>
<feature type="compositionally biased region" description="Basic residues" evidence="1">
    <location>
        <begin position="182"/>
        <end position="192"/>
    </location>
</feature>
<feature type="region of interest" description="Disordered" evidence="1">
    <location>
        <begin position="72"/>
        <end position="118"/>
    </location>
</feature>
<sequence length="192" mass="21766">MALIGFAATTLGLSAIAGAQEVPVNQDLQRNVNQEQRIDNGMRDGQLTTREASQLEQGQAHVDRMEQRDLSRGPLTGQEQTQIQHAENVQSRDIYRDAHNSNEGNPNSASSRRMQADVQRDINQQRRIDNGVRKGSLNNAQTARLEGREARVDHMERRAGANGYVNRNEQRHVQQAENRNSRAIHRNKWQGR</sequence>
<feature type="chain" id="PRO_5016804286" evidence="2">
    <location>
        <begin position="20"/>
        <end position="192"/>
    </location>
</feature>
<evidence type="ECO:0000256" key="2">
    <source>
        <dbReference type="SAM" id="SignalP"/>
    </source>
</evidence>
<accession>A0A370K6R6</accession>
<dbReference type="Proteomes" id="UP000254711">
    <property type="component" value="Unassembled WGS sequence"/>
</dbReference>
<gene>
    <name evidence="3" type="ORF">DVT68_13875</name>
</gene>
<evidence type="ECO:0000256" key="1">
    <source>
        <dbReference type="SAM" id="MobiDB-lite"/>
    </source>
</evidence>
<feature type="compositionally biased region" description="Polar residues" evidence="1">
    <location>
        <begin position="101"/>
        <end position="113"/>
    </location>
</feature>
<feature type="signal peptide" evidence="2">
    <location>
        <begin position="1"/>
        <end position="19"/>
    </location>
</feature>